<feature type="compositionally biased region" description="Basic and acidic residues" evidence="1">
    <location>
        <begin position="382"/>
        <end position="402"/>
    </location>
</feature>
<proteinExistence type="predicted"/>
<gene>
    <name evidence="3" type="ORF">SAMN02910297_01691</name>
</gene>
<feature type="compositionally biased region" description="Polar residues" evidence="1">
    <location>
        <begin position="243"/>
        <end position="299"/>
    </location>
</feature>
<protein>
    <submittedName>
        <fullName evidence="3">DNA replication factor GINS</fullName>
    </submittedName>
</protein>
<evidence type="ECO:0000259" key="2">
    <source>
        <dbReference type="Pfam" id="PF22090"/>
    </source>
</evidence>
<sequence>MQGDFFQVLRKVQKEERNKSSLSRVENDFYKQLRDYIKNLEHSVANDPFGNEQLLLNNAQRIATEICELRESKITKAANNNIYRSFLLFKKDNPQFDLLDTTPLNLTDEEETLYFSLMDSLKNHRYRISLDEYSEEGTIEDDFEEKDHDGEGTFVEDSYGESKKPKVLKSSNSNISDDLEISNTFGESNQEDTSSIQEEVSTSFNSSNDLEVDNSDEVLSRLNQIKDAKVVTDEKYEPIDKQVANQKYPSQKTDINQESNPQVDAQDVQDSNPQVDAQDVQDSNPQVDAQDVQESSFKAETQENIKPKSEESSKQAGFISNNVDDIFKNPDSQFVDLDKLEQNYNDDYYNSIVAESNYAPPGDDDFNMIFAKPKKPKSNQIKSDEAKKLNDNIKYKSDDKAESTQSDLGFSSGLDVKDGKLSQTDGFNEAMESTKKETPKKVVDKTMGGLFAKEEIENTTVIISENIDEIVGIDEKVYGPFLANDVVILPNITAQILIDNNKAVLVKH</sequence>
<dbReference type="CDD" id="cd11714">
    <property type="entry name" value="GINS_A_archaea"/>
    <property type="match status" value="1"/>
</dbReference>
<feature type="region of interest" description="Disordered" evidence="1">
    <location>
        <begin position="137"/>
        <end position="212"/>
    </location>
</feature>
<name>A0A1I4KBH6_METOL</name>
<feature type="region of interest" description="Disordered" evidence="1">
    <location>
        <begin position="371"/>
        <end position="410"/>
    </location>
</feature>
<organism evidence="3 4">
    <name type="scientific">Methanobrevibacter olleyae</name>
    <dbReference type="NCBI Taxonomy" id="294671"/>
    <lineage>
        <taxon>Archaea</taxon>
        <taxon>Methanobacteriati</taxon>
        <taxon>Methanobacteriota</taxon>
        <taxon>Methanomada group</taxon>
        <taxon>Methanobacteria</taxon>
        <taxon>Methanobacteriales</taxon>
        <taxon>Methanobacteriaceae</taxon>
        <taxon>Methanobrevibacter</taxon>
    </lineage>
</organism>
<dbReference type="Proteomes" id="UP000183442">
    <property type="component" value="Unassembled WGS sequence"/>
</dbReference>
<dbReference type="InterPro" id="IPR054314">
    <property type="entry name" value="Gins51_C"/>
</dbReference>
<dbReference type="RefSeq" id="WP_143743985.1">
    <property type="nucleotide sequence ID" value="NZ_FOTL01000035.1"/>
</dbReference>
<dbReference type="EMBL" id="FOTL01000035">
    <property type="protein sequence ID" value="SFL75933.1"/>
    <property type="molecule type" value="Genomic_DNA"/>
</dbReference>
<reference evidence="4" key="1">
    <citation type="submission" date="2016-10" db="EMBL/GenBank/DDBJ databases">
        <authorList>
            <person name="Varghese N."/>
        </authorList>
    </citation>
    <scope>NUCLEOTIDE SEQUENCE [LARGE SCALE GENOMIC DNA]</scope>
    <source>
        <strain evidence="4">DSM 16632</strain>
    </source>
</reference>
<dbReference type="AlphaFoldDB" id="A0A1I4KBH6"/>
<accession>A0A1I4KBH6</accession>
<feature type="compositionally biased region" description="Basic and acidic residues" evidence="1">
    <location>
        <begin position="300"/>
        <end position="313"/>
    </location>
</feature>
<evidence type="ECO:0000313" key="4">
    <source>
        <dbReference type="Proteomes" id="UP000183442"/>
    </source>
</evidence>
<dbReference type="CDD" id="cd21695">
    <property type="entry name" value="GINS_B_archaea_Gins51"/>
    <property type="match status" value="1"/>
</dbReference>
<feature type="compositionally biased region" description="Polar residues" evidence="1">
    <location>
        <begin position="169"/>
        <end position="209"/>
    </location>
</feature>
<feature type="region of interest" description="Disordered" evidence="1">
    <location>
        <begin position="240"/>
        <end position="317"/>
    </location>
</feature>
<evidence type="ECO:0000256" key="1">
    <source>
        <dbReference type="SAM" id="MobiDB-lite"/>
    </source>
</evidence>
<dbReference type="Pfam" id="PF22090">
    <property type="entry name" value="Gins51_C"/>
    <property type="match status" value="1"/>
</dbReference>
<feature type="domain" description="Gins51 C-terminal" evidence="2">
    <location>
        <begin position="460"/>
        <end position="503"/>
    </location>
</feature>
<evidence type="ECO:0000313" key="3">
    <source>
        <dbReference type="EMBL" id="SFL75933.1"/>
    </source>
</evidence>
<dbReference type="OrthoDB" id="82417at2157"/>
<dbReference type="Gene3D" id="3.40.5.50">
    <property type="match status" value="1"/>
</dbReference>